<name>A0AAV5JPM7_9ROSI</name>
<comment type="caution">
    <text evidence="1">The sequence shown here is derived from an EMBL/GenBank/DDBJ whole genome shotgun (WGS) entry which is preliminary data.</text>
</comment>
<reference evidence="1 2" key="1">
    <citation type="journal article" date="2021" name="Commun. Biol.">
        <title>The genome of Shorea leprosula (Dipterocarpaceae) highlights the ecological relevance of drought in aseasonal tropical rainforests.</title>
        <authorList>
            <person name="Ng K.K.S."/>
            <person name="Kobayashi M.J."/>
            <person name="Fawcett J.A."/>
            <person name="Hatakeyama M."/>
            <person name="Paape T."/>
            <person name="Ng C.H."/>
            <person name="Ang C.C."/>
            <person name="Tnah L.H."/>
            <person name="Lee C.T."/>
            <person name="Nishiyama T."/>
            <person name="Sese J."/>
            <person name="O'Brien M.J."/>
            <person name="Copetti D."/>
            <person name="Mohd Noor M.I."/>
            <person name="Ong R.C."/>
            <person name="Putra M."/>
            <person name="Sireger I.Z."/>
            <person name="Indrioko S."/>
            <person name="Kosugi Y."/>
            <person name="Izuno A."/>
            <person name="Isagi Y."/>
            <person name="Lee S.L."/>
            <person name="Shimizu K.K."/>
        </authorList>
    </citation>
    <scope>NUCLEOTIDE SEQUENCE [LARGE SCALE GENOMIC DNA]</scope>
    <source>
        <strain evidence="1">214</strain>
    </source>
</reference>
<dbReference type="AlphaFoldDB" id="A0AAV5JPM7"/>
<accession>A0AAV5JPM7</accession>
<gene>
    <name evidence="1" type="ORF">SLEP1_g25288</name>
</gene>
<organism evidence="1 2">
    <name type="scientific">Rubroshorea leprosula</name>
    <dbReference type="NCBI Taxonomy" id="152421"/>
    <lineage>
        <taxon>Eukaryota</taxon>
        <taxon>Viridiplantae</taxon>
        <taxon>Streptophyta</taxon>
        <taxon>Embryophyta</taxon>
        <taxon>Tracheophyta</taxon>
        <taxon>Spermatophyta</taxon>
        <taxon>Magnoliopsida</taxon>
        <taxon>eudicotyledons</taxon>
        <taxon>Gunneridae</taxon>
        <taxon>Pentapetalae</taxon>
        <taxon>rosids</taxon>
        <taxon>malvids</taxon>
        <taxon>Malvales</taxon>
        <taxon>Dipterocarpaceae</taxon>
        <taxon>Rubroshorea</taxon>
    </lineage>
</organism>
<keyword evidence="2" id="KW-1185">Reference proteome</keyword>
<dbReference type="Proteomes" id="UP001054252">
    <property type="component" value="Unassembled WGS sequence"/>
</dbReference>
<protein>
    <submittedName>
        <fullName evidence="1">Uncharacterized protein</fullName>
    </submittedName>
</protein>
<proteinExistence type="predicted"/>
<dbReference type="EMBL" id="BPVZ01000041">
    <property type="protein sequence ID" value="GKV14401.1"/>
    <property type="molecule type" value="Genomic_DNA"/>
</dbReference>
<sequence length="35" mass="4433">MKRMTLNCQYYNLIQNSQQLKHKHQKIQEWKQDDL</sequence>
<evidence type="ECO:0000313" key="1">
    <source>
        <dbReference type="EMBL" id="GKV14401.1"/>
    </source>
</evidence>
<evidence type="ECO:0000313" key="2">
    <source>
        <dbReference type="Proteomes" id="UP001054252"/>
    </source>
</evidence>